<dbReference type="EMBL" id="CP053452">
    <property type="protein sequence ID" value="QJW97469.1"/>
    <property type="molecule type" value="Genomic_DNA"/>
</dbReference>
<evidence type="ECO:0000313" key="1">
    <source>
        <dbReference type="EMBL" id="QJW97469.1"/>
    </source>
</evidence>
<sequence length="194" mass="20438">MRIIPSDTPRALNRLAIGPGGLIAAACGVFGAAGGVEVWDATTGARRWVYAPDRWGFGSVGFLSDRPYLLTADYLGVSLLAIPKAKGPLEEIARTGWGGAAIAAFGDRLFVGRADHSSAALTCWGVPKLNLLWKEDRWELRSRFGAAPAIDPSGALLAVPVQTGGTRPTQFVSVRDADTGKPRTQILLDAASPV</sequence>
<reference evidence="2" key="1">
    <citation type="submission" date="2020-05" db="EMBL/GenBank/DDBJ databases">
        <title>Frigoriglobus tundricola gen. nov., sp. nov., a psychrotolerant cellulolytic planctomycete of the family Gemmataceae with two divergent copies of 16S rRNA gene.</title>
        <authorList>
            <person name="Kulichevskaya I.S."/>
            <person name="Ivanova A.A."/>
            <person name="Naumoff D.G."/>
            <person name="Beletsky A.V."/>
            <person name="Rijpstra W.I.C."/>
            <person name="Sinninghe Damste J.S."/>
            <person name="Mardanov A.V."/>
            <person name="Ravin N.V."/>
            <person name="Dedysh S.N."/>
        </authorList>
    </citation>
    <scope>NUCLEOTIDE SEQUENCE [LARGE SCALE GENOMIC DNA]</scope>
    <source>
        <strain evidence="2">PL17</strain>
    </source>
</reference>
<dbReference type="SUPFAM" id="SSF75011">
    <property type="entry name" value="3-carboxy-cis,cis-mucoante lactonizing enzyme"/>
    <property type="match status" value="1"/>
</dbReference>
<proteinExistence type="predicted"/>
<organism evidence="1 2">
    <name type="scientific">Frigoriglobus tundricola</name>
    <dbReference type="NCBI Taxonomy" id="2774151"/>
    <lineage>
        <taxon>Bacteria</taxon>
        <taxon>Pseudomonadati</taxon>
        <taxon>Planctomycetota</taxon>
        <taxon>Planctomycetia</taxon>
        <taxon>Gemmatales</taxon>
        <taxon>Gemmataceae</taxon>
        <taxon>Frigoriglobus</taxon>
    </lineage>
</organism>
<keyword evidence="2" id="KW-1185">Reference proteome</keyword>
<protein>
    <submittedName>
        <fullName evidence="1">Uncharacterized protein</fullName>
    </submittedName>
</protein>
<evidence type="ECO:0000313" key="2">
    <source>
        <dbReference type="Proteomes" id="UP000503447"/>
    </source>
</evidence>
<gene>
    <name evidence="1" type="ORF">FTUN_5043</name>
</gene>
<dbReference type="PROSITE" id="PS51257">
    <property type="entry name" value="PROKAR_LIPOPROTEIN"/>
    <property type="match status" value="1"/>
</dbReference>
<dbReference type="RefSeq" id="WP_171472830.1">
    <property type="nucleotide sequence ID" value="NZ_CP053452.2"/>
</dbReference>
<accession>A0A6M5YU94</accession>
<dbReference type="AlphaFoldDB" id="A0A6M5YU94"/>
<name>A0A6M5YU94_9BACT</name>
<dbReference type="Gene3D" id="2.130.10.10">
    <property type="entry name" value="YVTN repeat-like/Quinoprotein amine dehydrogenase"/>
    <property type="match status" value="1"/>
</dbReference>
<dbReference type="Proteomes" id="UP000503447">
    <property type="component" value="Chromosome"/>
</dbReference>
<dbReference type="KEGG" id="ftj:FTUN_5043"/>
<dbReference type="InterPro" id="IPR015943">
    <property type="entry name" value="WD40/YVTN_repeat-like_dom_sf"/>
</dbReference>